<keyword evidence="1" id="KW-0175">Coiled coil</keyword>
<protein>
    <submittedName>
        <fullName evidence="2">Uncharacterized protein</fullName>
    </submittedName>
</protein>
<reference evidence="2" key="2">
    <citation type="submission" date="2014-03" db="EMBL/GenBank/DDBJ databases">
        <authorList>
            <person name="Genoscope - CEA"/>
        </authorList>
    </citation>
    <scope>NUCLEOTIDE SEQUENCE</scope>
</reference>
<gene>
    <name evidence="2" type="ORF">GSONMT00005147001</name>
</gene>
<evidence type="ECO:0000256" key="1">
    <source>
        <dbReference type="SAM" id="Coils"/>
    </source>
</evidence>
<evidence type="ECO:0000313" key="2">
    <source>
        <dbReference type="EMBL" id="CDQ89450.1"/>
    </source>
</evidence>
<name>A0A060YJX3_ONCMY</name>
<accession>A0A060YJX3</accession>
<reference evidence="2" key="1">
    <citation type="journal article" date="2014" name="Nat. Commun.">
        <title>The rainbow trout genome provides novel insights into evolution after whole-genome duplication in vertebrates.</title>
        <authorList>
            <person name="Berthelot C."/>
            <person name="Brunet F."/>
            <person name="Chalopin D."/>
            <person name="Juanchich A."/>
            <person name="Bernard M."/>
            <person name="Noel B."/>
            <person name="Bento P."/>
            <person name="Da Silva C."/>
            <person name="Labadie K."/>
            <person name="Alberti A."/>
            <person name="Aury J.M."/>
            <person name="Louis A."/>
            <person name="Dehais P."/>
            <person name="Bardou P."/>
            <person name="Montfort J."/>
            <person name="Klopp C."/>
            <person name="Cabau C."/>
            <person name="Gaspin C."/>
            <person name="Thorgaard G.H."/>
            <person name="Boussaha M."/>
            <person name="Quillet E."/>
            <person name="Guyomard R."/>
            <person name="Galiana D."/>
            <person name="Bobe J."/>
            <person name="Volff J.N."/>
            <person name="Genet C."/>
            <person name="Wincker P."/>
            <person name="Jaillon O."/>
            <person name="Roest Crollius H."/>
            <person name="Guiguen Y."/>
        </authorList>
    </citation>
    <scope>NUCLEOTIDE SEQUENCE [LARGE SCALE GENOMIC DNA]</scope>
</reference>
<dbReference type="PaxDb" id="8022-A0A060YJX3"/>
<feature type="coiled-coil region" evidence="1">
    <location>
        <begin position="21"/>
        <end position="150"/>
    </location>
</feature>
<dbReference type="AlphaFoldDB" id="A0A060YJX3"/>
<sequence>MSVNDSIGQEVTRLNQENMVIPELKQTVSELQRHKQELEEQLEEQTRGMTEKIEEISKKLQMNVEEEASQRRLLEQHEQVEREKEEVERRVEELEEVLRRQKNTETEAKTRFTQEASRLTAENMDFEEQLDMKDRLIRKLQNKIKSLQTSEKANQTPAPTIPKEYLGMLEYKREDEPKLIQYIILDLKPRGVVVNMIPNMAAQLLFMCVR</sequence>
<proteinExistence type="predicted"/>
<dbReference type="EMBL" id="FR909524">
    <property type="protein sequence ID" value="CDQ89450.1"/>
    <property type="molecule type" value="Genomic_DNA"/>
</dbReference>
<dbReference type="STRING" id="8022.A0A060YJX3"/>
<dbReference type="Proteomes" id="UP000193380">
    <property type="component" value="Unassembled WGS sequence"/>
</dbReference>
<organism evidence="2 3">
    <name type="scientific">Oncorhynchus mykiss</name>
    <name type="common">Rainbow trout</name>
    <name type="synonym">Salmo gairdneri</name>
    <dbReference type="NCBI Taxonomy" id="8022"/>
    <lineage>
        <taxon>Eukaryota</taxon>
        <taxon>Metazoa</taxon>
        <taxon>Chordata</taxon>
        <taxon>Craniata</taxon>
        <taxon>Vertebrata</taxon>
        <taxon>Euteleostomi</taxon>
        <taxon>Actinopterygii</taxon>
        <taxon>Neopterygii</taxon>
        <taxon>Teleostei</taxon>
        <taxon>Protacanthopterygii</taxon>
        <taxon>Salmoniformes</taxon>
        <taxon>Salmonidae</taxon>
        <taxon>Salmoninae</taxon>
        <taxon>Oncorhynchus</taxon>
    </lineage>
</organism>
<evidence type="ECO:0000313" key="3">
    <source>
        <dbReference type="Proteomes" id="UP000193380"/>
    </source>
</evidence>